<dbReference type="AlphaFoldDB" id="A0A3B4WRH1"/>
<dbReference type="Pfam" id="PF07686">
    <property type="entry name" value="V-set"/>
    <property type="match status" value="1"/>
</dbReference>
<feature type="domain" description="Ig-like" evidence="4">
    <location>
        <begin position="24"/>
        <end position="131"/>
    </location>
</feature>
<dbReference type="GO" id="GO:0009897">
    <property type="term" value="C:external side of plasma membrane"/>
    <property type="evidence" value="ECO:0007669"/>
    <property type="project" value="TreeGrafter"/>
</dbReference>
<sequence length="190" mass="21504">LYGGSVTAVGDVTSDLLCSVTLCPSGRLTIVAHREQDVTLPCQTRSRAAIIAAEWSRPDQESHYVFFYRDDQADKTHQHPSFEDRVELADGRMKGGNLSLILRHVRRSDGGTYECRVKQETAARRKRAFISAEPISIVDLRVTESRECFTHFNPQRSKGKFFLNSPLKVSSIKHKTRVFSQVPEQSRLVL</sequence>
<evidence type="ECO:0000313" key="6">
    <source>
        <dbReference type="Proteomes" id="UP000261360"/>
    </source>
</evidence>
<dbReference type="InterPro" id="IPR013783">
    <property type="entry name" value="Ig-like_fold"/>
</dbReference>
<name>A0A3B4WRH1_SERLL</name>
<dbReference type="SUPFAM" id="SSF48726">
    <property type="entry name" value="Immunoglobulin"/>
    <property type="match status" value="1"/>
</dbReference>
<dbReference type="InterPro" id="IPR007110">
    <property type="entry name" value="Ig-like_dom"/>
</dbReference>
<dbReference type="Gene3D" id="2.60.40.10">
    <property type="entry name" value="Immunoglobulins"/>
    <property type="match status" value="1"/>
</dbReference>
<protein>
    <recommendedName>
        <fullName evidence="4">Ig-like domain-containing protein</fullName>
    </recommendedName>
</protein>
<evidence type="ECO:0000259" key="4">
    <source>
        <dbReference type="PROSITE" id="PS50835"/>
    </source>
</evidence>
<evidence type="ECO:0000313" key="5">
    <source>
        <dbReference type="Ensembl" id="ENSSLDP00000007499.1"/>
    </source>
</evidence>
<dbReference type="InterPro" id="IPR013106">
    <property type="entry name" value="Ig_V-set"/>
</dbReference>
<dbReference type="SMART" id="SM00406">
    <property type="entry name" value="IGv"/>
    <property type="match status" value="1"/>
</dbReference>
<dbReference type="InterPro" id="IPR003599">
    <property type="entry name" value="Ig_sub"/>
</dbReference>
<keyword evidence="3" id="KW-0393">Immunoglobulin domain</keyword>
<reference evidence="5" key="1">
    <citation type="submission" date="2025-08" db="UniProtKB">
        <authorList>
            <consortium name="Ensembl"/>
        </authorList>
    </citation>
    <scope>IDENTIFICATION</scope>
</reference>
<dbReference type="Proteomes" id="UP000261360">
    <property type="component" value="Unplaced"/>
</dbReference>
<proteinExistence type="predicted"/>
<dbReference type="Ensembl" id="ENSSLDT00000007737.1">
    <property type="protein sequence ID" value="ENSSLDP00000007499.1"/>
    <property type="gene ID" value="ENSSLDG00000005953.1"/>
</dbReference>
<evidence type="ECO:0000256" key="2">
    <source>
        <dbReference type="ARBA" id="ARBA00023136"/>
    </source>
</evidence>
<keyword evidence="6" id="KW-1185">Reference proteome</keyword>
<dbReference type="PANTHER" id="PTHR24100">
    <property type="entry name" value="BUTYROPHILIN"/>
    <property type="match status" value="1"/>
</dbReference>
<dbReference type="InterPro" id="IPR036179">
    <property type="entry name" value="Ig-like_dom_sf"/>
</dbReference>
<organism evidence="5 6">
    <name type="scientific">Seriola lalandi dorsalis</name>
    <dbReference type="NCBI Taxonomy" id="1841481"/>
    <lineage>
        <taxon>Eukaryota</taxon>
        <taxon>Metazoa</taxon>
        <taxon>Chordata</taxon>
        <taxon>Craniata</taxon>
        <taxon>Vertebrata</taxon>
        <taxon>Euteleostomi</taxon>
        <taxon>Actinopterygii</taxon>
        <taxon>Neopterygii</taxon>
        <taxon>Teleostei</taxon>
        <taxon>Neoteleostei</taxon>
        <taxon>Acanthomorphata</taxon>
        <taxon>Carangaria</taxon>
        <taxon>Carangiformes</taxon>
        <taxon>Carangidae</taxon>
        <taxon>Seriola</taxon>
    </lineage>
</organism>
<dbReference type="PROSITE" id="PS50835">
    <property type="entry name" value="IG_LIKE"/>
    <property type="match status" value="1"/>
</dbReference>
<accession>A0A3B4WRH1</accession>
<dbReference type="InterPro" id="IPR050504">
    <property type="entry name" value="IgSF_BTN/MOG"/>
</dbReference>
<dbReference type="GeneTree" id="ENSGT01140000285996"/>
<evidence type="ECO:0000256" key="3">
    <source>
        <dbReference type="ARBA" id="ARBA00023319"/>
    </source>
</evidence>
<keyword evidence="2" id="KW-0472">Membrane</keyword>
<comment type="subcellular location">
    <subcellularLocation>
        <location evidence="1">Membrane</location>
    </subcellularLocation>
</comment>
<dbReference type="PANTHER" id="PTHR24100:SF151">
    <property type="entry name" value="ICOS LIGAND"/>
    <property type="match status" value="1"/>
</dbReference>
<evidence type="ECO:0000256" key="1">
    <source>
        <dbReference type="ARBA" id="ARBA00004370"/>
    </source>
</evidence>
<dbReference type="GO" id="GO:0050852">
    <property type="term" value="P:T cell receptor signaling pathway"/>
    <property type="evidence" value="ECO:0007669"/>
    <property type="project" value="TreeGrafter"/>
</dbReference>
<reference evidence="5" key="2">
    <citation type="submission" date="2025-09" db="UniProtKB">
        <authorList>
            <consortium name="Ensembl"/>
        </authorList>
    </citation>
    <scope>IDENTIFICATION</scope>
</reference>
<dbReference type="SMART" id="SM00409">
    <property type="entry name" value="IG"/>
    <property type="match status" value="1"/>
</dbReference>
<dbReference type="GO" id="GO:0001817">
    <property type="term" value="P:regulation of cytokine production"/>
    <property type="evidence" value="ECO:0007669"/>
    <property type="project" value="TreeGrafter"/>
</dbReference>
<dbReference type="GO" id="GO:0005102">
    <property type="term" value="F:signaling receptor binding"/>
    <property type="evidence" value="ECO:0007669"/>
    <property type="project" value="TreeGrafter"/>
</dbReference>